<dbReference type="EMBL" id="QHJG01000038">
    <property type="protein sequence ID" value="PWY54307.1"/>
    <property type="molecule type" value="Genomic_DNA"/>
</dbReference>
<dbReference type="AlphaFoldDB" id="A0A317U0H7"/>
<keyword evidence="4" id="KW-1185">Reference proteome</keyword>
<name>A0A317U0H7_9GAMM</name>
<sequence length="293" mass="33103">MQSKSAFFAPSNYYSIDNFDSTFRKLVLDAYAKRFNSTSDAKLYLAICGIDLESTVKILLTMEENNLLNISIEQAIFSPVGCGDIANAFCTLMTGDAMISPRTGTYSIASLGEELENDLPKVVRIDIPGHSYVMVACEKTSQGVWGYIYQSNVAYAMEDNAFSLAAWLMDAKSSKTNLSEHLQKLARLLNPVVSHLEKEIIYLELYSANPIVEVKVPANMQEMISYINENIFFKYKIKAVCPQDMLFIAERIRNMITQDSEEQEQSLDVYLSKMREELEDCTELECQTLIEPS</sequence>
<dbReference type="Proteomes" id="UP000247152">
    <property type="component" value="Unassembled WGS sequence"/>
</dbReference>
<reference evidence="1 3" key="1">
    <citation type="submission" date="2018-05" db="EMBL/GenBank/DDBJ databases">
        <title>Legionella qingyii sp.nov., whole genome shotgun sequence.</title>
        <authorList>
            <person name="Wu H."/>
            <person name="Zhu Q."/>
            <person name="Hu C."/>
        </authorList>
    </citation>
    <scope>NUCLEOTIDE SEQUENCE [LARGE SCALE GENOMIC DNA]</scope>
    <source>
        <strain evidence="1 3">HEB18</strain>
    </source>
</reference>
<accession>A0A317U0H7</accession>
<protein>
    <submittedName>
        <fullName evidence="1">Uncharacterized protein</fullName>
    </submittedName>
</protein>
<evidence type="ECO:0000313" key="1">
    <source>
        <dbReference type="EMBL" id="PWY54307.1"/>
    </source>
</evidence>
<organism evidence="1 3">
    <name type="scientific">Legionella qingyii</name>
    <dbReference type="NCBI Taxonomy" id="2184757"/>
    <lineage>
        <taxon>Bacteria</taxon>
        <taxon>Pseudomonadati</taxon>
        <taxon>Pseudomonadota</taxon>
        <taxon>Gammaproteobacteria</taxon>
        <taxon>Legionellales</taxon>
        <taxon>Legionellaceae</taxon>
        <taxon>Legionella</taxon>
    </lineage>
</organism>
<dbReference type="Proteomes" id="UP000287374">
    <property type="component" value="Unassembled WGS sequence"/>
</dbReference>
<evidence type="ECO:0000313" key="4">
    <source>
        <dbReference type="Proteomes" id="UP000287374"/>
    </source>
</evidence>
<dbReference type="RefSeq" id="WP_110143890.1">
    <property type="nucleotide sequence ID" value="NZ_QHJG01000038.1"/>
</dbReference>
<evidence type="ECO:0000313" key="2">
    <source>
        <dbReference type="EMBL" id="RUR24037.1"/>
    </source>
</evidence>
<dbReference type="EMBL" id="RZGX01000006">
    <property type="protein sequence ID" value="RUR24037.1"/>
    <property type="molecule type" value="Genomic_DNA"/>
</dbReference>
<proteinExistence type="predicted"/>
<dbReference type="OrthoDB" id="5652343at2"/>
<gene>
    <name evidence="1" type="ORF">DGG96_17820</name>
    <name evidence="2" type="ORF">ELY20_05585</name>
</gene>
<evidence type="ECO:0000313" key="3">
    <source>
        <dbReference type="Proteomes" id="UP000247152"/>
    </source>
</evidence>
<comment type="caution">
    <text evidence="1">The sequence shown here is derived from an EMBL/GenBank/DDBJ whole genome shotgun (WGS) entry which is preliminary data.</text>
</comment>
<reference evidence="2 4" key="2">
    <citation type="submission" date="2018-12" db="EMBL/GenBank/DDBJ databases">
        <title>Legionella sp,whole genome shotgun sequence.</title>
        <authorList>
            <person name="Wu H."/>
        </authorList>
    </citation>
    <scope>NUCLEOTIDE SEQUENCE [LARGE SCALE GENOMIC DNA]</scope>
    <source>
        <strain evidence="2">Km489</strain>
        <strain evidence="4">km489</strain>
    </source>
</reference>